<protein>
    <submittedName>
        <fullName evidence="1">Uncharacterized protein</fullName>
    </submittedName>
</protein>
<dbReference type="AlphaFoldDB" id="A0A6S6UA23"/>
<organism evidence="1">
    <name type="scientific">uncultured Thiotrichaceae bacterium</name>
    <dbReference type="NCBI Taxonomy" id="298394"/>
    <lineage>
        <taxon>Bacteria</taxon>
        <taxon>Pseudomonadati</taxon>
        <taxon>Pseudomonadota</taxon>
        <taxon>Gammaproteobacteria</taxon>
        <taxon>Thiotrichales</taxon>
        <taxon>Thiotrichaceae</taxon>
        <taxon>environmental samples</taxon>
    </lineage>
</organism>
<evidence type="ECO:0000313" key="1">
    <source>
        <dbReference type="EMBL" id="CAA6826160.1"/>
    </source>
</evidence>
<proteinExistence type="predicted"/>
<dbReference type="Gene3D" id="1.10.238.160">
    <property type="match status" value="1"/>
</dbReference>
<dbReference type="EMBL" id="CACVAT010000419">
    <property type="protein sequence ID" value="CAA6826160.1"/>
    <property type="molecule type" value="Genomic_DNA"/>
</dbReference>
<sequence length="68" mass="7665">MANRQQLSNEFPHHGKVRPKQVAAFLGIGNSTVWKYVSEGKISKPMKFGARVSVWDASYIRELAKNGF</sequence>
<accession>A0A6S6UA23</accession>
<gene>
    <name evidence="1" type="ORF">HELGO_WM45781</name>
</gene>
<dbReference type="InterPro" id="IPR010260">
    <property type="entry name" value="AlpA"/>
</dbReference>
<name>A0A6S6UA23_9GAMM</name>
<dbReference type="Pfam" id="PF05930">
    <property type="entry name" value="Phage_AlpA"/>
    <property type="match status" value="1"/>
</dbReference>
<reference evidence="1" key="1">
    <citation type="submission" date="2020-01" db="EMBL/GenBank/DDBJ databases">
        <authorList>
            <person name="Meier V. D."/>
            <person name="Meier V D."/>
        </authorList>
    </citation>
    <scope>NUCLEOTIDE SEQUENCE</scope>
    <source>
        <strain evidence="1">HLG_WM_MAG_09</strain>
    </source>
</reference>